<sequence>MPKTASAVKNGLLKLWPFSKKRSAEEDEDEGPVERIRYTPRHAERDALLSMPSPPVKIPRPRHALRTVKSTPAGFQYSGSLYPGAAPAGYVYSNAPGGFDPRPMPLSDDPRAYRGIEQMYAGRAYSMASEGHPGSFRGGPMQMGEDVPVVPRIPSMYVDPHHPLTPSAAKKVTPRPARPRRMRLVQRDDDVDDVLARRMACMWVKGNRDPDTEMPGPPIDDDQMLTPARRRNIRYSRSIPAIPTHTSYEPEARDFAYQDLHGRAHAQVLPQAWQEYEGKGKGRIDSGSTVSSTAMREYGPPPSPPPNFPLPPRPVSPKRGSYRSSDEARRIGSALSANTDFAPSGARQRLGADRGSPKPTGHWRVSPTADGAAAEDHRLSRALSTATTIPHHGATDRPGSGRDSPRGRLPNDSRQRLGSWGASISKPWPAHERRTAHVWSPPPEPQSSDKVHERRRRAGVWSPSPEPRSAWSSSPESQSHGRRKARVWKPSPKTPVFNNGRRTSGSPVPPSGFVRSLVEVGERAQSRASNGFEETVESVTEGANLFSAPVSPLSSTPRPPGSFPKPELPAAPFPLSAFGAEPCNSKSTSQATSAQTSYPTSSESEKVSPSGSCVGTVTSEEIAEEGGSEKGSDAVTPKAVGDVEVVRSVRGSGTGSVKVLSPDNGMGGWI</sequence>
<evidence type="ECO:0000313" key="2">
    <source>
        <dbReference type="EMBL" id="KAK3059220.1"/>
    </source>
</evidence>
<feature type="compositionally biased region" description="Low complexity" evidence="1">
    <location>
        <begin position="585"/>
        <end position="612"/>
    </location>
</feature>
<dbReference type="EMBL" id="JAWDJX010000001">
    <property type="protein sequence ID" value="KAK3059220.1"/>
    <property type="molecule type" value="Genomic_DNA"/>
</dbReference>
<keyword evidence="3" id="KW-1185">Reference proteome</keyword>
<proteinExistence type="predicted"/>
<feature type="compositionally biased region" description="Polar residues" evidence="1">
    <location>
        <begin position="496"/>
        <end position="506"/>
    </location>
</feature>
<accession>A0AAJ0LXP2</accession>
<feature type="compositionally biased region" description="Pro residues" evidence="1">
    <location>
        <begin position="557"/>
        <end position="572"/>
    </location>
</feature>
<protein>
    <submittedName>
        <fullName evidence="2">Uncharacterized protein</fullName>
    </submittedName>
</protein>
<organism evidence="2 3">
    <name type="scientific">Extremus antarcticus</name>
    <dbReference type="NCBI Taxonomy" id="702011"/>
    <lineage>
        <taxon>Eukaryota</taxon>
        <taxon>Fungi</taxon>
        <taxon>Dikarya</taxon>
        <taxon>Ascomycota</taxon>
        <taxon>Pezizomycotina</taxon>
        <taxon>Dothideomycetes</taxon>
        <taxon>Dothideomycetidae</taxon>
        <taxon>Mycosphaerellales</taxon>
        <taxon>Extremaceae</taxon>
        <taxon>Extremus</taxon>
    </lineage>
</organism>
<evidence type="ECO:0000256" key="1">
    <source>
        <dbReference type="SAM" id="MobiDB-lite"/>
    </source>
</evidence>
<feature type="compositionally biased region" description="Basic and acidic residues" evidence="1">
    <location>
        <begin position="32"/>
        <end position="47"/>
    </location>
</feature>
<reference evidence="2" key="1">
    <citation type="submission" date="2023-04" db="EMBL/GenBank/DDBJ databases">
        <title>Black Yeasts Isolated from many extreme environments.</title>
        <authorList>
            <person name="Coleine C."/>
            <person name="Stajich J.E."/>
            <person name="Selbmann L."/>
        </authorList>
    </citation>
    <scope>NUCLEOTIDE SEQUENCE</scope>
    <source>
        <strain evidence="2">CCFEE 5312</strain>
    </source>
</reference>
<name>A0AAJ0LXP2_9PEZI</name>
<feature type="compositionally biased region" description="Pro residues" evidence="1">
    <location>
        <begin position="299"/>
        <end position="315"/>
    </location>
</feature>
<comment type="caution">
    <text evidence="2">The sequence shown here is derived from an EMBL/GenBank/DDBJ whole genome shotgun (WGS) entry which is preliminary data.</text>
</comment>
<dbReference type="Proteomes" id="UP001271007">
    <property type="component" value="Unassembled WGS sequence"/>
</dbReference>
<gene>
    <name evidence="2" type="ORF">LTR09_000786</name>
</gene>
<dbReference type="AlphaFoldDB" id="A0AAJ0LXP2"/>
<evidence type="ECO:0000313" key="3">
    <source>
        <dbReference type="Proteomes" id="UP001271007"/>
    </source>
</evidence>
<feature type="region of interest" description="Disordered" evidence="1">
    <location>
        <begin position="276"/>
        <end position="639"/>
    </location>
</feature>
<feature type="region of interest" description="Disordered" evidence="1">
    <location>
        <begin position="18"/>
        <end position="60"/>
    </location>
</feature>
<feature type="compositionally biased region" description="Basic and acidic residues" evidence="1">
    <location>
        <begin position="393"/>
        <end position="415"/>
    </location>
</feature>
<feature type="region of interest" description="Disordered" evidence="1">
    <location>
        <begin position="159"/>
        <end position="178"/>
    </location>
</feature>